<keyword evidence="3" id="KW-0813">Transport</keyword>
<evidence type="ECO:0000256" key="11">
    <source>
        <dbReference type="ARBA" id="ARBA00038218"/>
    </source>
</evidence>
<dbReference type="Proteomes" id="UP001139644">
    <property type="component" value="Unassembled WGS sequence"/>
</dbReference>
<dbReference type="GO" id="GO:0009401">
    <property type="term" value="P:phosphoenolpyruvate-dependent sugar phosphotransferase system"/>
    <property type="evidence" value="ECO:0007669"/>
    <property type="project" value="UniProtKB-KW"/>
</dbReference>
<evidence type="ECO:0000256" key="9">
    <source>
        <dbReference type="ARBA" id="ARBA00023136"/>
    </source>
</evidence>
<keyword evidence="5" id="KW-0762">Sugar transport</keyword>
<keyword evidence="7 14" id="KW-0812">Transmembrane</keyword>
<dbReference type="AlphaFoldDB" id="A0A6B3QC62"/>
<keyword evidence="4" id="KW-1003">Cell membrane</keyword>
<evidence type="ECO:0000256" key="3">
    <source>
        <dbReference type="ARBA" id="ARBA00022448"/>
    </source>
</evidence>
<evidence type="ECO:0000256" key="7">
    <source>
        <dbReference type="ARBA" id="ARBA00022692"/>
    </source>
</evidence>
<feature type="transmembrane region" description="Helical" evidence="14">
    <location>
        <begin position="41"/>
        <end position="62"/>
    </location>
</feature>
<evidence type="ECO:0000256" key="12">
    <source>
        <dbReference type="ARBA" id="ARBA00039702"/>
    </source>
</evidence>
<protein>
    <recommendedName>
        <fullName evidence="12">Ascorbate-specific PTS system EIIC component</fullName>
    </recommendedName>
    <alternativeName>
        <fullName evidence="13">Ascorbate-specific permease IIC component UlaA</fullName>
    </alternativeName>
</protein>
<evidence type="ECO:0000256" key="2">
    <source>
        <dbReference type="ARBA" id="ARBA00011738"/>
    </source>
</evidence>
<comment type="subunit">
    <text evidence="2">Homodimer.</text>
</comment>
<evidence type="ECO:0000256" key="8">
    <source>
        <dbReference type="ARBA" id="ARBA00022989"/>
    </source>
</evidence>
<dbReference type="GO" id="GO:0005886">
    <property type="term" value="C:plasma membrane"/>
    <property type="evidence" value="ECO:0007669"/>
    <property type="project" value="UniProtKB-SubCell"/>
</dbReference>
<accession>A0A6B3QC62</accession>
<dbReference type="PANTHER" id="PTHR33843:SF4">
    <property type="entry name" value="ASCORBATE-SPECIFIC PTS SYSTEM EIIC COMPONENT"/>
    <property type="match status" value="1"/>
</dbReference>
<evidence type="ECO:0000256" key="4">
    <source>
        <dbReference type="ARBA" id="ARBA00022475"/>
    </source>
</evidence>
<gene>
    <name evidence="16" type="ORF">G3385_02315</name>
    <name evidence="15" type="ORF">KYX88_01360</name>
</gene>
<comment type="function">
    <text evidence="10">The phosphoenolpyruvate-dependent sugar phosphotransferase system (sugar PTS), a major carbohydrate active transport system, catalyzes the phosphorylation of incoming sugar substrates concomitantly with their translocation across the cell membrane. The enzyme II UlaABC PTS system is involved in ascorbate transport.</text>
</comment>
<reference evidence="15" key="2">
    <citation type="journal article" date="2022" name="J. Anim. Sci.">
        <title>Whole genome sequence analyses-based assessment of virulence potential and antimicrobial susceptibilities and resistance of Enterococcus faecium strains isolated from commercial swine and cattle probiotic products.</title>
        <authorList>
            <person name="Shridhar P.B."/>
            <person name="Amachawadi R.G."/>
            <person name="Tokach M."/>
            <person name="Patel I."/>
            <person name="Gangiredla J."/>
            <person name="Mammel M."/>
            <person name="Nagaraja T.G."/>
        </authorList>
    </citation>
    <scope>NUCLEOTIDE SEQUENCE</scope>
    <source>
        <strain evidence="15">EF215</strain>
    </source>
</reference>
<organism evidence="16">
    <name type="scientific">Enterococcus faecium</name>
    <name type="common">Streptococcus faecium</name>
    <dbReference type="NCBI Taxonomy" id="1352"/>
    <lineage>
        <taxon>Bacteria</taxon>
        <taxon>Bacillati</taxon>
        <taxon>Bacillota</taxon>
        <taxon>Bacilli</taxon>
        <taxon>Lactobacillales</taxon>
        <taxon>Enterococcaceae</taxon>
        <taxon>Enterococcus</taxon>
    </lineage>
</organism>
<comment type="subcellular location">
    <subcellularLocation>
        <location evidence="1">Cell membrane</location>
        <topology evidence="1">Multi-pass membrane protein</topology>
    </subcellularLocation>
</comment>
<evidence type="ECO:0000256" key="5">
    <source>
        <dbReference type="ARBA" id="ARBA00022597"/>
    </source>
</evidence>
<keyword evidence="6" id="KW-0598">Phosphotransferase system</keyword>
<comment type="similarity">
    <text evidence="11">Belongs to the UlaA family.</text>
</comment>
<keyword evidence="9 14" id="KW-0472">Membrane</keyword>
<proteinExistence type="inferred from homology"/>
<reference evidence="16" key="1">
    <citation type="submission" date="2020-02" db="EMBL/GenBank/DDBJ databases">
        <title>Draft Genome Sequences of Enterococcus faecium isolates derived from selected traditional Montenegrin brine cheese.</title>
        <authorList>
            <person name="Ruppitsch W."/>
            <person name="Nisic A."/>
            <person name="Allerberger F."/>
            <person name="Martinovic A."/>
        </authorList>
    </citation>
    <scope>NUCLEOTIDE SEQUENCE</scope>
    <source>
        <strain evidence="16">INF29</strain>
    </source>
</reference>
<comment type="caution">
    <text evidence="16">The sequence shown here is derived from an EMBL/GenBank/DDBJ whole genome shotgun (WGS) entry which is preliminary data.</text>
</comment>
<name>A0A6B3QC62_ENTFC</name>
<dbReference type="InterPro" id="IPR004703">
    <property type="entry name" value="PTS_sugar-sp_permease"/>
</dbReference>
<dbReference type="PANTHER" id="PTHR33843">
    <property type="entry name" value="ASCORBATE-SPECIFIC PTS SYSTEM EIIC COMPONENT"/>
    <property type="match status" value="1"/>
</dbReference>
<evidence type="ECO:0000256" key="1">
    <source>
        <dbReference type="ARBA" id="ARBA00004651"/>
    </source>
</evidence>
<keyword evidence="8 14" id="KW-1133">Transmembrane helix</keyword>
<dbReference type="Pfam" id="PF03611">
    <property type="entry name" value="EIIC-GAT"/>
    <property type="match status" value="1"/>
</dbReference>
<dbReference type="EMBL" id="JAAHCB010000011">
    <property type="protein sequence ID" value="NEU44705.1"/>
    <property type="molecule type" value="Genomic_DNA"/>
</dbReference>
<evidence type="ECO:0000256" key="10">
    <source>
        <dbReference type="ARBA" id="ARBA00037387"/>
    </source>
</evidence>
<sequence length="83" mass="9031">MDFIISFLSTPAVLLGLVAMIGLLAQKKSGTEVLTGTSKTIIGFLIFNAGGTIMTGLCRTSIRCSKPDFISRELLLFLKQRQH</sequence>
<evidence type="ECO:0000313" key="15">
    <source>
        <dbReference type="EMBL" id="MBX4221507.1"/>
    </source>
</evidence>
<evidence type="ECO:0000256" key="14">
    <source>
        <dbReference type="SAM" id="Phobius"/>
    </source>
</evidence>
<dbReference type="InterPro" id="IPR051562">
    <property type="entry name" value="Ascorbate-PTS_EIIC"/>
</dbReference>
<evidence type="ECO:0000313" key="16">
    <source>
        <dbReference type="EMBL" id="NEU44705.1"/>
    </source>
</evidence>
<evidence type="ECO:0000256" key="6">
    <source>
        <dbReference type="ARBA" id="ARBA00022683"/>
    </source>
</evidence>
<dbReference type="EMBL" id="JAIFOC010000009">
    <property type="protein sequence ID" value="MBX4221507.1"/>
    <property type="molecule type" value="Genomic_DNA"/>
</dbReference>
<evidence type="ECO:0000256" key="13">
    <source>
        <dbReference type="ARBA" id="ARBA00042859"/>
    </source>
</evidence>